<accession>A0A9X1W3X4</accession>
<keyword evidence="5" id="KW-0408">Iron</keyword>
<keyword evidence="3" id="KW-0349">Heme</keyword>
<dbReference type="InterPro" id="IPR009050">
    <property type="entry name" value="Globin-like_sf"/>
</dbReference>
<comment type="caution">
    <text evidence="6">The sequence shown here is derived from an EMBL/GenBank/DDBJ whole genome shotgun (WGS) entry which is preliminary data.</text>
</comment>
<dbReference type="PROSITE" id="PS01213">
    <property type="entry name" value="GLOBIN_FAM_2"/>
    <property type="match status" value="1"/>
</dbReference>
<dbReference type="SUPFAM" id="SSF46458">
    <property type="entry name" value="Globin-like"/>
    <property type="match status" value="1"/>
</dbReference>
<dbReference type="GO" id="GO:0019825">
    <property type="term" value="F:oxygen binding"/>
    <property type="evidence" value="ECO:0007669"/>
    <property type="project" value="InterPro"/>
</dbReference>
<organism evidence="6 7">
    <name type="scientific">Stutzerimonas marianensis</name>
    <dbReference type="NCBI Taxonomy" id="2929513"/>
    <lineage>
        <taxon>Bacteria</taxon>
        <taxon>Pseudomonadati</taxon>
        <taxon>Pseudomonadota</taxon>
        <taxon>Gammaproteobacteria</taxon>
        <taxon>Pseudomonadales</taxon>
        <taxon>Pseudomonadaceae</taxon>
        <taxon>Stutzerimonas</taxon>
    </lineage>
</organism>
<sequence>MTTSQAPFGVADSSFQAAGGEAGIQRLVDDFYQIMEQSSLGQSVRRLYPADLEGSRARLTAFLCGWLGGPRRYAEQYGSISIPRFHTRWQIGEVEREAWLGCMAAAIAQQGYAPAFADYLLTQLRVPAERIVQANSRHCPLAAIQEPSQP</sequence>
<evidence type="ECO:0000256" key="1">
    <source>
        <dbReference type="ARBA" id="ARBA00001971"/>
    </source>
</evidence>
<comment type="cofactor">
    <cofactor evidence="1">
        <name>heme</name>
        <dbReference type="ChEBI" id="CHEBI:30413"/>
    </cofactor>
</comment>
<dbReference type="EMBL" id="JALGRD010000002">
    <property type="protein sequence ID" value="MCJ0972789.1"/>
    <property type="molecule type" value="Genomic_DNA"/>
</dbReference>
<evidence type="ECO:0000313" key="7">
    <source>
        <dbReference type="Proteomes" id="UP001139682"/>
    </source>
</evidence>
<dbReference type="Gene3D" id="1.10.490.10">
    <property type="entry name" value="Globins"/>
    <property type="match status" value="1"/>
</dbReference>
<keyword evidence="2" id="KW-0813">Transport</keyword>
<proteinExistence type="predicted"/>
<dbReference type="InterPro" id="IPR012292">
    <property type="entry name" value="Globin/Proto"/>
</dbReference>
<dbReference type="Proteomes" id="UP001139682">
    <property type="component" value="Unassembled WGS sequence"/>
</dbReference>
<name>A0A9X1W3X4_9GAMM</name>
<dbReference type="RefSeq" id="WP_243604967.1">
    <property type="nucleotide sequence ID" value="NZ_JALGRD010000002.1"/>
</dbReference>
<evidence type="ECO:0000256" key="5">
    <source>
        <dbReference type="ARBA" id="ARBA00023004"/>
    </source>
</evidence>
<evidence type="ECO:0000256" key="2">
    <source>
        <dbReference type="ARBA" id="ARBA00022448"/>
    </source>
</evidence>
<dbReference type="CDD" id="cd14773">
    <property type="entry name" value="TrHb2_PhHbO-like_O"/>
    <property type="match status" value="1"/>
</dbReference>
<dbReference type="AlphaFoldDB" id="A0A9X1W3X4"/>
<protein>
    <submittedName>
        <fullName evidence="6">Group II truncated hemoglobin</fullName>
    </submittedName>
</protein>
<dbReference type="Pfam" id="PF01152">
    <property type="entry name" value="Bac_globin"/>
    <property type="match status" value="1"/>
</dbReference>
<dbReference type="GO" id="GO:0020037">
    <property type="term" value="F:heme binding"/>
    <property type="evidence" value="ECO:0007669"/>
    <property type="project" value="InterPro"/>
</dbReference>
<evidence type="ECO:0000256" key="4">
    <source>
        <dbReference type="ARBA" id="ARBA00022723"/>
    </source>
</evidence>
<dbReference type="GO" id="GO:0046872">
    <property type="term" value="F:metal ion binding"/>
    <property type="evidence" value="ECO:0007669"/>
    <property type="project" value="UniProtKB-KW"/>
</dbReference>
<dbReference type="InterPro" id="IPR001486">
    <property type="entry name" value="Hemoglobin_trunc"/>
</dbReference>
<keyword evidence="4" id="KW-0479">Metal-binding</keyword>
<evidence type="ECO:0000313" key="6">
    <source>
        <dbReference type="EMBL" id="MCJ0972789.1"/>
    </source>
</evidence>
<dbReference type="InterPro" id="IPR019795">
    <property type="entry name" value="Globin_bac-like_CS"/>
</dbReference>
<dbReference type="GO" id="GO:0015671">
    <property type="term" value="P:oxygen transport"/>
    <property type="evidence" value="ECO:0007669"/>
    <property type="project" value="InterPro"/>
</dbReference>
<gene>
    <name evidence="6" type="ORF">MST27_05325</name>
</gene>
<keyword evidence="7" id="KW-1185">Reference proteome</keyword>
<reference evidence="6" key="1">
    <citation type="submission" date="2022-03" db="EMBL/GenBank/DDBJ databases">
        <title>Pseudomonas marianensis sp. nov., a marine bacterium isolated from deep-sea sediments of the Mariana Trench.</title>
        <authorList>
            <person name="Wei Y."/>
        </authorList>
    </citation>
    <scope>NUCLEOTIDE SEQUENCE</scope>
    <source>
        <strain evidence="6">PS1</strain>
    </source>
</reference>
<evidence type="ECO:0000256" key="3">
    <source>
        <dbReference type="ARBA" id="ARBA00022617"/>
    </source>
</evidence>